<gene>
    <name evidence="2" type="ORF">G3O08_11845</name>
</gene>
<dbReference type="InterPro" id="IPR025272">
    <property type="entry name" value="SocA_Panacea"/>
</dbReference>
<sequence>MFKQTCFSISGIRYRAIDMGPGPNNFQSIFEYLANNDFIDIKYTHFPQGYIGEQFKARKERPFNQDLFTEIEMTILNKVVEEFKKSSTDSIIETSHLEEAWKKNEKEKAVISYRYAFELMGTIK</sequence>
<accession>A0A7K3WU56</accession>
<reference evidence="2 3" key="1">
    <citation type="submission" date="2020-02" db="EMBL/GenBank/DDBJ databases">
        <title>Out from the shadows clarifying the taxonomy of the family Cryomorphaceae and related taxa by utilizing the GTDB taxonomic framework.</title>
        <authorList>
            <person name="Bowman J.P."/>
        </authorList>
    </citation>
    <scope>NUCLEOTIDE SEQUENCE [LARGE SCALE GENOMIC DNA]</scope>
    <source>
        <strain evidence="2 3">QSSC 1-22</strain>
    </source>
</reference>
<organism evidence="2 3">
    <name type="scientific">Cryomorpha ignava</name>
    <dbReference type="NCBI Taxonomy" id="101383"/>
    <lineage>
        <taxon>Bacteria</taxon>
        <taxon>Pseudomonadati</taxon>
        <taxon>Bacteroidota</taxon>
        <taxon>Flavobacteriia</taxon>
        <taxon>Flavobacteriales</taxon>
        <taxon>Cryomorphaceae</taxon>
        <taxon>Cryomorpha</taxon>
    </lineage>
</organism>
<dbReference type="Pfam" id="PF13274">
    <property type="entry name" value="SocA_Panacea"/>
    <property type="match status" value="1"/>
</dbReference>
<proteinExistence type="predicted"/>
<dbReference type="EMBL" id="JAAGVY010000021">
    <property type="protein sequence ID" value="NEN24195.1"/>
    <property type="molecule type" value="Genomic_DNA"/>
</dbReference>
<evidence type="ECO:0000259" key="1">
    <source>
        <dbReference type="Pfam" id="PF13274"/>
    </source>
</evidence>
<dbReference type="RefSeq" id="WP_163285588.1">
    <property type="nucleotide sequence ID" value="NZ_JAAGVY010000021.1"/>
</dbReference>
<dbReference type="AlphaFoldDB" id="A0A7K3WU56"/>
<name>A0A7K3WU56_9FLAO</name>
<comment type="caution">
    <text evidence="2">The sequence shown here is derived from an EMBL/GenBank/DDBJ whole genome shotgun (WGS) entry which is preliminary data.</text>
</comment>
<keyword evidence="3" id="KW-1185">Reference proteome</keyword>
<protein>
    <submittedName>
        <fullName evidence="2">SocA family protein</fullName>
    </submittedName>
</protein>
<evidence type="ECO:0000313" key="2">
    <source>
        <dbReference type="EMBL" id="NEN24195.1"/>
    </source>
</evidence>
<feature type="domain" description="Antitoxin SocA-like Panacea" evidence="1">
    <location>
        <begin position="2"/>
        <end position="102"/>
    </location>
</feature>
<dbReference type="Proteomes" id="UP000486602">
    <property type="component" value="Unassembled WGS sequence"/>
</dbReference>
<evidence type="ECO:0000313" key="3">
    <source>
        <dbReference type="Proteomes" id="UP000486602"/>
    </source>
</evidence>